<evidence type="ECO:0000313" key="3">
    <source>
        <dbReference type="EMBL" id="KAK0050081.1"/>
    </source>
</evidence>
<keyword evidence="2" id="KW-0732">Signal</keyword>
<accession>A0AAD8B8V7</accession>
<gene>
    <name evidence="3" type="ORF">Bpfe_020462</name>
</gene>
<reference evidence="3" key="2">
    <citation type="submission" date="2023-04" db="EMBL/GenBank/DDBJ databases">
        <authorList>
            <person name="Bu L."/>
            <person name="Lu L."/>
            <person name="Laidemitt M.R."/>
            <person name="Zhang S.M."/>
            <person name="Mutuku M."/>
            <person name="Mkoji G."/>
            <person name="Steinauer M."/>
            <person name="Loker E.S."/>
        </authorList>
    </citation>
    <scope>NUCLEOTIDE SEQUENCE</scope>
    <source>
        <strain evidence="3">KasaAsao</strain>
        <tissue evidence="3">Whole Snail</tissue>
    </source>
</reference>
<evidence type="ECO:0000256" key="2">
    <source>
        <dbReference type="SAM" id="SignalP"/>
    </source>
</evidence>
<keyword evidence="4" id="KW-1185">Reference proteome</keyword>
<protein>
    <submittedName>
        <fullName evidence="3">Uncharacterized protein</fullName>
    </submittedName>
</protein>
<dbReference type="AlphaFoldDB" id="A0AAD8B8V7"/>
<evidence type="ECO:0000313" key="4">
    <source>
        <dbReference type="Proteomes" id="UP001233172"/>
    </source>
</evidence>
<feature type="region of interest" description="Disordered" evidence="1">
    <location>
        <begin position="139"/>
        <end position="171"/>
    </location>
</feature>
<organism evidence="3 4">
    <name type="scientific">Biomphalaria pfeifferi</name>
    <name type="common">Bloodfluke planorb</name>
    <name type="synonym">Freshwater snail</name>
    <dbReference type="NCBI Taxonomy" id="112525"/>
    <lineage>
        <taxon>Eukaryota</taxon>
        <taxon>Metazoa</taxon>
        <taxon>Spiralia</taxon>
        <taxon>Lophotrochozoa</taxon>
        <taxon>Mollusca</taxon>
        <taxon>Gastropoda</taxon>
        <taxon>Heterobranchia</taxon>
        <taxon>Euthyneura</taxon>
        <taxon>Panpulmonata</taxon>
        <taxon>Hygrophila</taxon>
        <taxon>Lymnaeoidea</taxon>
        <taxon>Planorbidae</taxon>
        <taxon>Biomphalaria</taxon>
    </lineage>
</organism>
<dbReference type="EMBL" id="JASAOG010000118">
    <property type="protein sequence ID" value="KAK0050081.1"/>
    <property type="molecule type" value="Genomic_DNA"/>
</dbReference>
<evidence type="ECO:0000256" key="1">
    <source>
        <dbReference type="SAM" id="MobiDB-lite"/>
    </source>
</evidence>
<dbReference type="Proteomes" id="UP001233172">
    <property type="component" value="Unassembled WGS sequence"/>
</dbReference>
<feature type="signal peptide" evidence="2">
    <location>
        <begin position="1"/>
        <end position="25"/>
    </location>
</feature>
<name>A0AAD8B8V7_BIOPF</name>
<feature type="chain" id="PRO_5042018232" evidence="2">
    <location>
        <begin position="26"/>
        <end position="185"/>
    </location>
</feature>
<reference evidence="3" key="1">
    <citation type="journal article" date="2023" name="PLoS Negl. Trop. Dis.">
        <title>A genome sequence for Biomphalaria pfeifferi, the major vector snail for the human-infecting parasite Schistosoma mansoni.</title>
        <authorList>
            <person name="Bu L."/>
            <person name="Lu L."/>
            <person name="Laidemitt M.R."/>
            <person name="Zhang S.M."/>
            <person name="Mutuku M."/>
            <person name="Mkoji G."/>
            <person name="Steinauer M."/>
            <person name="Loker E.S."/>
        </authorList>
    </citation>
    <scope>NUCLEOTIDE SEQUENCE</scope>
    <source>
        <strain evidence="3">KasaAsao</strain>
    </source>
</reference>
<proteinExistence type="predicted"/>
<comment type="caution">
    <text evidence="3">The sequence shown here is derived from an EMBL/GenBank/DDBJ whole genome shotgun (WGS) entry which is preliminary data.</text>
</comment>
<sequence length="185" mass="21196">MFKVGALKDMLFLTSLLSLTFNAKAEFNVREYCSQRCLRGQGGILCKCNAVHFNGKRSQPLHSPRHTGNFILETQERSDYRSHGDLPSTSWLDESDMDEQSWQDYPKLLRIGQDFSHSVRPTNTLPFVLIDQQDKSISRQESDQLAWPESPSDLVSPELDNSEMNDSQSHVRRLRKALLQALQGR</sequence>